<feature type="transmembrane region" description="Helical" evidence="1">
    <location>
        <begin position="95"/>
        <end position="117"/>
    </location>
</feature>
<dbReference type="PANTHER" id="PTHR23028:SF131">
    <property type="entry name" value="BLR2367 PROTEIN"/>
    <property type="match status" value="1"/>
</dbReference>
<dbReference type="InterPro" id="IPR050879">
    <property type="entry name" value="Acyltransferase_3"/>
</dbReference>
<sequence length="374" mass="40847">MRVRFECFGGGAAMSVREDRVLSLDGLRGLGALMVFLLHIDIMVLPFGEGGPSLFPGSASMIVFFILSGIVLSLVPFKHMKDGGYDWLSYFPRRVVRLCVPLFTAIALGVVAGFVAWRIGSTSRSALAIVYDGGWRRVVHDILMQFDVLFNISDDGQNLFGAPLIRVNSPVWSMSWELWFSLTLPLAIWCVSRIRRTGLALAAMFVAVFVSHWSGYFPLRLCLMFWVGVMIASRFDEIRSLKISMPVEVASIFLSLGIIELALVWHPGGVAEAMLATVMNVACLAIVVVSIADGFTRRALSTAPMLFLGKISYSLYLTHAILIGGLAALMPKLGMASPLGIAGVSLAACMAFAVLFWRVIEVPSIKMSRSLANK</sequence>
<keyword evidence="3" id="KW-0808">Transferase</keyword>
<dbReference type="EMBL" id="QSLJ01000001">
    <property type="protein sequence ID" value="RHF38953.1"/>
    <property type="molecule type" value="Genomic_DNA"/>
</dbReference>
<accession>A0A414NGS8</accession>
<gene>
    <name evidence="3" type="ORF">DW682_04570</name>
</gene>
<evidence type="ECO:0000313" key="4">
    <source>
        <dbReference type="Proteomes" id="UP000283983"/>
    </source>
</evidence>
<feature type="transmembrane region" description="Helical" evidence="1">
    <location>
        <begin position="27"/>
        <end position="48"/>
    </location>
</feature>
<evidence type="ECO:0000259" key="2">
    <source>
        <dbReference type="Pfam" id="PF01757"/>
    </source>
</evidence>
<keyword evidence="1" id="KW-0812">Transmembrane</keyword>
<feature type="transmembrane region" description="Helical" evidence="1">
    <location>
        <begin position="273"/>
        <end position="292"/>
    </location>
</feature>
<evidence type="ECO:0000313" key="3">
    <source>
        <dbReference type="EMBL" id="RHF38953.1"/>
    </source>
</evidence>
<dbReference type="GO" id="GO:0016020">
    <property type="term" value="C:membrane"/>
    <property type="evidence" value="ECO:0007669"/>
    <property type="project" value="TreeGrafter"/>
</dbReference>
<feature type="transmembrane region" description="Helical" evidence="1">
    <location>
        <begin position="313"/>
        <end position="333"/>
    </location>
</feature>
<keyword evidence="1" id="KW-1133">Transmembrane helix</keyword>
<name>A0A414NGS8_9ACTN</name>
<dbReference type="InParanoid" id="A0A414NGS8"/>
<keyword evidence="3" id="KW-0012">Acyltransferase</keyword>
<organism evidence="3 4">
    <name type="scientific">Collinsella intestinalis</name>
    <dbReference type="NCBI Taxonomy" id="147207"/>
    <lineage>
        <taxon>Bacteria</taxon>
        <taxon>Bacillati</taxon>
        <taxon>Actinomycetota</taxon>
        <taxon>Coriobacteriia</taxon>
        <taxon>Coriobacteriales</taxon>
        <taxon>Coriobacteriaceae</taxon>
        <taxon>Collinsella</taxon>
    </lineage>
</organism>
<dbReference type="GO" id="GO:0000271">
    <property type="term" value="P:polysaccharide biosynthetic process"/>
    <property type="evidence" value="ECO:0007669"/>
    <property type="project" value="TreeGrafter"/>
</dbReference>
<dbReference type="GO" id="GO:0016747">
    <property type="term" value="F:acyltransferase activity, transferring groups other than amino-acyl groups"/>
    <property type="evidence" value="ECO:0007669"/>
    <property type="project" value="InterPro"/>
</dbReference>
<reference evidence="3 4" key="1">
    <citation type="submission" date="2018-08" db="EMBL/GenBank/DDBJ databases">
        <title>A genome reference for cultivated species of the human gut microbiota.</title>
        <authorList>
            <person name="Zou Y."/>
            <person name="Xue W."/>
            <person name="Luo G."/>
        </authorList>
    </citation>
    <scope>NUCLEOTIDE SEQUENCE [LARGE SCALE GENOMIC DNA]</scope>
    <source>
        <strain evidence="3 4">AM25-33</strain>
    </source>
</reference>
<dbReference type="Pfam" id="PF01757">
    <property type="entry name" value="Acyl_transf_3"/>
    <property type="match status" value="1"/>
</dbReference>
<dbReference type="Proteomes" id="UP000283983">
    <property type="component" value="Unassembled WGS sequence"/>
</dbReference>
<protein>
    <submittedName>
        <fullName evidence="3">Acyltransferase</fullName>
    </submittedName>
</protein>
<dbReference type="PANTHER" id="PTHR23028">
    <property type="entry name" value="ACETYLTRANSFERASE"/>
    <property type="match status" value="1"/>
</dbReference>
<feature type="domain" description="Acyltransferase 3" evidence="2">
    <location>
        <begin position="22"/>
        <end position="357"/>
    </location>
</feature>
<evidence type="ECO:0000256" key="1">
    <source>
        <dbReference type="SAM" id="Phobius"/>
    </source>
</evidence>
<feature type="transmembrane region" description="Helical" evidence="1">
    <location>
        <begin position="339"/>
        <end position="360"/>
    </location>
</feature>
<dbReference type="InterPro" id="IPR002656">
    <property type="entry name" value="Acyl_transf_3_dom"/>
</dbReference>
<dbReference type="AlphaFoldDB" id="A0A414NGS8"/>
<proteinExistence type="predicted"/>
<feature type="transmembrane region" description="Helical" evidence="1">
    <location>
        <begin position="247"/>
        <end position="267"/>
    </location>
</feature>
<keyword evidence="1" id="KW-0472">Membrane</keyword>
<feature type="transmembrane region" description="Helical" evidence="1">
    <location>
        <begin position="197"/>
        <end position="212"/>
    </location>
</feature>
<feature type="transmembrane region" description="Helical" evidence="1">
    <location>
        <begin position="54"/>
        <end position="75"/>
    </location>
</feature>
<comment type="caution">
    <text evidence="3">The sequence shown here is derived from an EMBL/GenBank/DDBJ whole genome shotgun (WGS) entry which is preliminary data.</text>
</comment>
<keyword evidence="4" id="KW-1185">Reference proteome</keyword>